<dbReference type="AlphaFoldDB" id="A0A6N2UDC7"/>
<keyword evidence="2" id="KW-1133">Transmembrane helix</keyword>
<protein>
    <submittedName>
        <fullName evidence="3">Uncharacterized protein</fullName>
    </submittedName>
</protein>
<proteinExistence type="predicted"/>
<keyword evidence="2" id="KW-0812">Transmembrane</keyword>
<feature type="region of interest" description="Disordered" evidence="1">
    <location>
        <begin position="321"/>
        <end position="354"/>
    </location>
</feature>
<name>A0A6N2UDC7_9FIRM</name>
<feature type="transmembrane region" description="Helical" evidence="2">
    <location>
        <begin position="213"/>
        <end position="232"/>
    </location>
</feature>
<feature type="transmembrane region" description="Helical" evidence="2">
    <location>
        <begin position="239"/>
        <end position="265"/>
    </location>
</feature>
<gene>
    <name evidence="3" type="ORF">BGLFYP119_02001</name>
</gene>
<evidence type="ECO:0000256" key="2">
    <source>
        <dbReference type="SAM" id="Phobius"/>
    </source>
</evidence>
<evidence type="ECO:0000313" key="3">
    <source>
        <dbReference type="EMBL" id="VYT14833.1"/>
    </source>
</evidence>
<dbReference type="EMBL" id="CACRST010000018">
    <property type="protein sequence ID" value="VYT14833.1"/>
    <property type="molecule type" value="Genomic_DNA"/>
</dbReference>
<feature type="transmembrane region" description="Helical" evidence="2">
    <location>
        <begin position="82"/>
        <end position="104"/>
    </location>
</feature>
<reference evidence="3" key="1">
    <citation type="submission" date="2019-11" db="EMBL/GenBank/DDBJ databases">
        <authorList>
            <person name="Feng L."/>
        </authorList>
    </citation>
    <scope>NUCLEOTIDE SEQUENCE</scope>
    <source>
        <strain evidence="3">BgluceraseaLFYP119</strain>
    </source>
</reference>
<accession>A0A6N2UDC7</accession>
<feature type="transmembrane region" description="Helical" evidence="2">
    <location>
        <begin position="20"/>
        <end position="39"/>
    </location>
</feature>
<feature type="transmembrane region" description="Helical" evidence="2">
    <location>
        <begin position="51"/>
        <end position="76"/>
    </location>
</feature>
<evidence type="ECO:0000256" key="1">
    <source>
        <dbReference type="SAM" id="MobiDB-lite"/>
    </source>
</evidence>
<dbReference type="RefSeq" id="WP_156354463.1">
    <property type="nucleotide sequence ID" value="NZ_CACRST010000018.1"/>
</dbReference>
<feature type="transmembrane region" description="Helical" evidence="2">
    <location>
        <begin position="111"/>
        <end position="129"/>
    </location>
</feature>
<keyword evidence="2" id="KW-0472">Membrane</keyword>
<organism evidence="3">
    <name type="scientific">Blautia glucerasea</name>
    <dbReference type="NCBI Taxonomy" id="536633"/>
    <lineage>
        <taxon>Bacteria</taxon>
        <taxon>Bacillati</taxon>
        <taxon>Bacillota</taxon>
        <taxon>Clostridia</taxon>
        <taxon>Lachnospirales</taxon>
        <taxon>Lachnospiraceae</taxon>
        <taxon>Blautia</taxon>
    </lineage>
</organism>
<feature type="transmembrane region" description="Helical" evidence="2">
    <location>
        <begin position="189"/>
        <end position="207"/>
    </location>
</feature>
<sequence length="371" mass="41438">MTALLEFKQKIKSLYGKYEIYLQPLFKFILALVYFVWINSNMGYMAALDNVFVVLILALICSILPSGMTIFTGFALMVAHSYALGIETAGFMIVLILFMLILFLRFSAGQNIVLVLTPLACAFDLPVLLPIGSGLLSSAISVLPAASGVIIYYFVRFIGAQAQVLQVQDGDIFGRITLLADGLMKNGEMWLTLVAFVVVILAVNLIRTRMFDYAWHIAIVAGGVIYVVIMLLGSGIAGASIAVVPTIIFAVVGVLGSLVLEFFVYGGDYSRTERLEYEDDEYYYYVKAVPKALVATSERSIKKINAEPSREDRKQNERVVKFNEPLFQGEEPPRRTARRRTANQEDEQMLRKPMVDNVDFEKKLEESLKDL</sequence>